<evidence type="ECO:0000256" key="1">
    <source>
        <dbReference type="SAM" id="MobiDB-lite"/>
    </source>
</evidence>
<sequence length="245" mass="26111">MSNELTISENSGAATGPATGEGGAAGAMQEVTASIPANASRKAEIEAVMKTDFDLYESSGMAAEYRALLQAEVEAANPEAGNPTAPMPADASRTLLCGSLAGQQLVYAWERMGGFNVHLQNVQRTVGDIVRGAGNNLRQRYVMETFSKSVSVAAECALMDEIASGAPTFIPPASDAEVSMFRATPAGTQMVSEWGKDAPEKVAILRARAQRMTGYMDPDDAADFWAWFQTLETPMIVQIYRKMAG</sequence>
<dbReference type="EMBL" id="CCNE01000023">
    <property type="protein sequence ID" value="CDX58573.1"/>
    <property type="molecule type" value="Genomic_DNA"/>
</dbReference>
<gene>
    <name evidence="2" type="ORF">MPL3365_30189</name>
</gene>
<evidence type="ECO:0000313" key="3">
    <source>
        <dbReference type="Proteomes" id="UP000046122"/>
    </source>
</evidence>
<reference evidence="2 3" key="1">
    <citation type="submission" date="2014-08" db="EMBL/GenBank/DDBJ databases">
        <authorList>
            <person name="Moulin Lionel"/>
        </authorList>
    </citation>
    <scope>NUCLEOTIDE SEQUENCE [LARGE SCALE GENOMIC DNA]</scope>
</reference>
<name>A0A090G770_MESPL</name>
<proteinExistence type="predicted"/>
<evidence type="ECO:0000313" key="2">
    <source>
        <dbReference type="EMBL" id="CDX58573.1"/>
    </source>
</evidence>
<organism evidence="2 3">
    <name type="scientific">Mesorhizobium plurifarium</name>
    <dbReference type="NCBI Taxonomy" id="69974"/>
    <lineage>
        <taxon>Bacteria</taxon>
        <taxon>Pseudomonadati</taxon>
        <taxon>Pseudomonadota</taxon>
        <taxon>Alphaproteobacteria</taxon>
        <taxon>Hyphomicrobiales</taxon>
        <taxon>Phyllobacteriaceae</taxon>
        <taxon>Mesorhizobium</taxon>
    </lineage>
</organism>
<dbReference type="Proteomes" id="UP000046122">
    <property type="component" value="Unassembled WGS sequence"/>
</dbReference>
<dbReference type="AlphaFoldDB" id="A0A090G770"/>
<feature type="compositionally biased region" description="Polar residues" evidence="1">
    <location>
        <begin position="1"/>
        <end position="11"/>
    </location>
</feature>
<protein>
    <submittedName>
        <fullName evidence="2">Uncharacterized protein</fullName>
    </submittedName>
</protein>
<feature type="region of interest" description="Disordered" evidence="1">
    <location>
        <begin position="1"/>
        <end position="24"/>
    </location>
</feature>
<accession>A0A090G770</accession>